<name>A0A9D4JPW5_DREPO</name>
<evidence type="ECO:0000313" key="1">
    <source>
        <dbReference type="EMBL" id="KAH3820056.1"/>
    </source>
</evidence>
<dbReference type="AlphaFoldDB" id="A0A9D4JPW5"/>
<reference evidence="1" key="2">
    <citation type="submission" date="2020-11" db="EMBL/GenBank/DDBJ databases">
        <authorList>
            <person name="McCartney M.A."/>
            <person name="Auch B."/>
            <person name="Kono T."/>
            <person name="Mallez S."/>
            <person name="Becker A."/>
            <person name="Gohl D.M."/>
            <person name="Silverstein K.A.T."/>
            <person name="Koren S."/>
            <person name="Bechman K.B."/>
            <person name="Herman A."/>
            <person name="Abrahante J.E."/>
            <person name="Garbe J."/>
        </authorList>
    </citation>
    <scope>NUCLEOTIDE SEQUENCE</scope>
    <source>
        <strain evidence="1">Duluth1</strain>
        <tissue evidence="1">Whole animal</tissue>
    </source>
</reference>
<keyword evidence="2" id="KW-1185">Reference proteome</keyword>
<accession>A0A9D4JPW5</accession>
<organism evidence="1 2">
    <name type="scientific">Dreissena polymorpha</name>
    <name type="common">Zebra mussel</name>
    <name type="synonym">Mytilus polymorpha</name>
    <dbReference type="NCBI Taxonomy" id="45954"/>
    <lineage>
        <taxon>Eukaryota</taxon>
        <taxon>Metazoa</taxon>
        <taxon>Spiralia</taxon>
        <taxon>Lophotrochozoa</taxon>
        <taxon>Mollusca</taxon>
        <taxon>Bivalvia</taxon>
        <taxon>Autobranchia</taxon>
        <taxon>Heteroconchia</taxon>
        <taxon>Euheterodonta</taxon>
        <taxon>Imparidentia</taxon>
        <taxon>Neoheterodontei</taxon>
        <taxon>Myida</taxon>
        <taxon>Dreissenoidea</taxon>
        <taxon>Dreissenidae</taxon>
        <taxon>Dreissena</taxon>
    </lineage>
</organism>
<protein>
    <submittedName>
        <fullName evidence="1">Uncharacterized protein</fullName>
    </submittedName>
</protein>
<reference evidence="1" key="1">
    <citation type="journal article" date="2019" name="bioRxiv">
        <title>The Genome of the Zebra Mussel, Dreissena polymorpha: A Resource for Invasive Species Research.</title>
        <authorList>
            <person name="McCartney M.A."/>
            <person name="Auch B."/>
            <person name="Kono T."/>
            <person name="Mallez S."/>
            <person name="Zhang Y."/>
            <person name="Obille A."/>
            <person name="Becker A."/>
            <person name="Abrahante J.E."/>
            <person name="Garbe J."/>
            <person name="Badalamenti J.P."/>
            <person name="Herman A."/>
            <person name="Mangelson H."/>
            <person name="Liachko I."/>
            <person name="Sullivan S."/>
            <person name="Sone E.D."/>
            <person name="Koren S."/>
            <person name="Silverstein K.A.T."/>
            <person name="Beckman K.B."/>
            <person name="Gohl D.M."/>
        </authorList>
    </citation>
    <scope>NUCLEOTIDE SEQUENCE</scope>
    <source>
        <strain evidence="1">Duluth1</strain>
        <tissue evidence="1">Whole animal</tissue>
    </source>
</reference>
<gene>
    <name evidence="1" type="ORF">DPMN_121800</name>
</gene>
<dbReference type="EMBL" id="JAIWYP010000005">
    <property type="protein sequence ID" value="KAH3820056.1"/>
    <property type="molecule type" value="Genomic_DNA"/>
</dbReference>
<evidence type="ECO:0000313" key="2">
    <source>
        <dbReference type="Proteomes" id="UP000828390"/>
    </source>
</evidence>
<sequence>MLHRRNTGDIRSTAVTVLTGQGSEMCSRRTQMDNKCINTAVPGLYTVTTRSIQNAAIFPNSHGSTRQLRTFQNCRVGLLERPMTFTDRHGATWRLHGLLVGSSRI</sequence>
<comment type="caution">
    <text evidence="1">The sequence shown here is derived from an EMBL/GenBank/DDBJ whole genome shotgun (WGS) entry which is preliminary data.</text>
</comment>
<dbReference type="Proteomes" id="UP000828390">
    <property type="component" value="Unassembled WGS sequence"/>
</dbReference>
<proteinExistence type="predicted"/>